<dbReference type="InterPro" id="IPR011990">
    <property type="entry name" value="TPR-like_helical_dom_sf"/>
</dbReference>
<dbReference type="InterPro" id="IPR016032">
    <property type="entry name" value="Sig_transdc_resp-reg_C-effctor"/>
</dbReference>
<dbReference type="PRINTS" id="PR00038">
    <property type="entry name" value="HTHLUXR"/>
</dbReference>
<protein>
    <submittedName>
        <fullName evidence="6">Regulatory LuxR family protein</fullName>
    </submittedName>
</protein>
<keyword evidence="3" id="KW-0804">Transcription</keyword>
<gene>
    <name evidence="6" type="ORF">EV652_113137</name>
</gene>
<dbReference type="Gene3D" id="1.10.10.10">
    <property type="entry name" value="Winged helix-like DNA-binding domain superfamily/Winged helix DNA-binding domain"/>
    <property type="match status" value="1"/>
</dbReference>
<dbReference type="PROSITE" id="PS50043">
    <property type="entry name" value="HTH_LUXR_2"/>
    <property type="match status" value="1"/>
</dbReference>
<keyword evidence="2" id="KW-0238">DNA-binding</keyword>
<dbReference type="PANTHER" id="PTHR44688">
    <property type="entry name" value="DNA-BINDING TRANSCRIPTIONAL ACTIVATOR DEVR_DOSR"/>
    <property type="match status" value="1"/>
</dbReference>
<feature type="compositionally biased region" description="Polar residues" evidence="4">
    <location>
        <begin position="1"/>
        <end position="15"/>
    </location>
</feature>
<organism evidence="6 7">
    <name type="scientific">Kribbella steppae</name>
    <dbReference type="NCBI Taxonomy" id="2512223"/>
    <lineage>
        <taxon>Bacteria</taxon>
        <taxon>Bacillati</taxon>
        <taxon>Actinomycetota</taxon>
        <taxon>Actinomycetes</taxon>
        <taxon>Propionibacteriales</taxon>
        <taxon>Kribbellaceae</taxon>
        <taxon>Kribbella</taxon>
    </lineage>
</organism>
<dbReference type="AlphaFoldDB" id="A0A4R2H387"/>
<keyword evidence="1" id="KW-0805">Transcription regulation</keyword>
<dbReference type="SUPFAM" id="SSF46894">
    <property type="entry name" value="C-terminal effector domain of the bipartite response regulators"/>
    <property type="match status" value="1"/>
</dbReference>
<dbReference type="InterPro" id="IPR000792">
    <property type="entry name" value="Tscrpt_reg_LuxR_C"/>
</dbReference>
<evidence type="ECO:0000259" key="5">
    <source>
        <dbReference type="PROSITE" id="PS50043"/>
    </source>
</evidence>
<comment type="caution">
    <text evidence="6">The sequence shown here is derived from an EMBL/GenBank/DDBJ whole genome shotgun (WGS) entry which is preliminary data.</text>
</comment>
<keyword evidence="7" id="KW-1185">Reference proteome</keyword>
<evidence type="ECO:0000313" key="6">
    <source>
        <dbReference type="EMBL" id="TCO19738.1"/>
    </source>
</evidence>
<dbReference type="SMART" id="SM00421">
    <property type="entry name" value="HTH_LUXR"/>
    <property type="match status" value="1"/>
</dbReference>
<evidence type="ECO:0000256" key="1">
    <source>
        <dbReference type="ARBA" id="ARBA00023015"/>
    </source>
</evidence>
<dbReference type="Proteomes" id="UP000294508">
    <property type="component" value="Unassembled WGS sequence"/>
</dbReference>
<evidence type="ECO:0000256" key="4">
    <source>
        <dbReference type="SAM" id="MobiDB-lite"/>
    </source>
</evidence>
<name>A0A4R2H387_9ACTN</name>
<dbReference type="PANTHER" id="PTHR44688:SF16">
    <property type="entry name" value="DNA-BINDING TRANSCRIPTIONAL ACTIVATOR DEVR_DOSR"/>
    <property type="match status" value="1"/>
</dbReference>
<dbReference type="InterPro" id="IPR027417">
    <property type="entry name" value="P-loop_NTPase"/>
</dbReference>
<proteinExistence type="predicted"/>
<dbReference type="EMBL" id="SLWN01000013">
    <property type="protein sequence ID" value="TCO19738.1"/>
    <property type="molecule type" value="Genomic_DNA"/>
</dbReference>
<dbReference type="Gene3D" id="1.25.40.10">
    <property type="entry name" value="Tetratricopeptide repeat domain"/>
    <property type="match status" value="1"/>
</dbReference>
<evidence type="ECO:0000256" key="3">
    <source>
        <dbReference type="ARBA" id="ARBA00023163"/>
    </source>
</evidence>
<dbReference type="GO" id="GO:0003677">
    <property type="term" value="F:DNA binding"/>
    <property type="evidence" value="ECO:0007669"/>
    <property type="project" value="UniProtKB-KW"/>
</dbReference>
<dbReference type="InterPro" id="IPR041664">
    <property type="entry name" value="AAA_16"/>
</dbReference>
<dbReference type="Pfam" id="PF00196">
    <property type="entry name" value="GerE"/>
    <property type="match status" value="1"/>
</dbReference>
<dbReference type="InterPro" id="IPR036388">
    <property type="entry name" value="WH-like_DNA-bd_sf"/>
</dbReference>
<dbReference type="GO" id="GO:0006355">
    <property type="term" value="P:regulation of DNA-templated transcription"/>
    <property type="evidence" value="ECO:0007669"/>
    <property type="project" value="InterPro"/>
</dbReference>
<dbReference type="CDD" id="cd06170">
    <property type="entry name" value="LuxR_C_like"/>
    <property type="match status" value="1"/>
</dbReference>
<evidence type="ECO:0000256" key="2">
    <source>
        <dbReference type="ARBA" id="ARBA00023125"/>
    </source>
</evidence>
<accession>A0A4R2H387</accession>
<evidence type="ECO:0000313" key="7">
    <source>
        <dbReference type="Proteomes" id="UP000294508"/>
    </source>
</evidence>
<feature type="region of interest" description="Disordered" evidence="4">
    <location>
        <begin position="1"/>
        <end position="36"/>
    </location>
</feature>
<dbReference type="Pfam" id="PF13191">
    <property type="entry name" value="AAA_16"/>
    <property type="match status" value="1"/>
</dbReference>
<dbReference type="RefSeq" id="WP_132213204.1">
    <property type="nucleotide sequence ID" value="NZ_SLWN01000013.1"/>
</dbReference>
<dbReference type="SUPFAM" id="SSF52540">
    <property type="entry name" value="P-loop containing nucleoside triphosphate hydrolases"/>
    <property type="match status" value="1"/>
</dbReference>
<reference evidence="6 7" key="1">
    <citation type="journal article" date="2015" name="Stand. Genomic Sci.">
        <title>Genomic Encyclopedia of Bacterial and Archaeal Type Strains, Phase III: the genomes of soil and plant-associated and newly described type strains.</title>
        <authorList>
            <person name="Whitman W.B."/>
            <person name="Woyke T."/>
            <person name="Klenk H.P."/>
            <person name="Zhou Y."/>
            <person name="Lilburn T.G."/>
            <person name="Beck B.J."/>
            <person name="De Vos P."/>
            <person name="Vandamme P."/>
            <person name="Eisen J.A."/>
            <person name="Garrity G."/>
            <person name="Hugenholtz P."/>
            <person name="Kyrpides N.C."/>
        </authorList>
    </citation>
    <scope>NUCLEOTIDE SEQUENCE [LARGE SCALE GENOMIC DNA]</scope>
    <source>
        <strain evidence="6 7">VKM Ac-2572</strain>
    </source>
</reference>
<sequence>MRSTGTRQASRTRSISPLPVRPTSLAIAPGDVRPTSHHDERAALDQVLANARDGVGGALVVRGESGSGKTALLAHAVEHATTWRVAQSAGVEPEMELGFAALHGLLTPFLSRLDQLPEPQRDAVGAAFGLVAAATPERFLVGLAVLALLTEAAEERPVLITIDDAQWLDAATADVLAFVARRLIATPIAFVIAVREPTPRLRSFDALPTLQLTPSTDGEGSTDPAPATCALTMLDLGHGRYQEALSRALEVFHDDPPEFGTRILPDLIEAAVRSGDGDTAASALERLSERTRSSGSHLASGQLARSRALLTDDGESLYRLAIEHLQQDDAGVDLARAHLLYGEWLRRRRRRRDAREQLRAAQDLFDAIGLTAFAHRASVELHATSEAVRHRSGEADEELTPQEAEIARLVAEGSSNRQVAAQMFISQHTVEYHLRKVFRKVGVSSRTQLARAILVQSRGDATPAAATA</sequence>
<feature type="domain" description="HTH luxR-type" evidence="5">
    <location>
        <begin position="392"/>
        <end position="457"/>
    </location>
</feature>